<organism evidence="10 11">
    <name type="scientific">Rurimicrobium arvi</name>
    <dbReference type="NCBI Taxonomy" id="2049916"/>
    <lineage>
        <taxon>Bacteria</taxon>
        <taxon>Pseudomonadati</taxon>
        <taxon>Bacteroidota</taxon>
        <taxon>Chitinophagia</taxon>
        <taxon>Chitinophagales</taxon>
        <taxon>Chitinophagaceae</taxon>
        <taxon>Rurimicrobium</taxon>
    </lineage>
</organism>
<evidence type="ECO:0000259" key="9">
    <source>
        <dbReference type="PROSITE" id="PS50850"/>
    </source>
</evidence>
<comment type="subcellular location">
    <subcellularLocation>
        <location evidence="2">Cell inner membrane</location>
        <topology evidence="2">Multi-pass membrane protein</topology>
    </subcellularLocation>
</comment>
<keyword evidence="7 8" id="KW-0472">Membrane</keyword>
<protein>
    <submittedName>
        <fullName evidence="10">Sugar MFS transporter</fullName>
    </submittedName>
</protein>
<feature type="transmembrane region" description="Helical" evidence="8">
    <location>
        <begin position="277"/>
        <end position="297"/>
    </location>
</feature>
<keyword evidence="11" id="KW-1185">Reference proteome</keyword>
<dbReference type="InterPro" id="IPR036259">
    <property type="entry name" value="MFS_trans_sf"/>
</dbReference>
<dbReference type="InterPro" id="IPR005964">
    <property type="entry name" value="Glc/Gal_transptr_bac"/>
</dbReference>
<comment type="function">
    <text evidence="1">Intake of glucose and galactose.</text>
</comment>
<dbReference type="InterPro" id="IPR011701">
    <property type="entry name" value="MFS"/>
</dbReference>
<feature type="transmembrane region" description="Helical" evidence="8">
    <location>
        <begin position="136"/>
        <end position="159"/>
    </location>
</feature>
<feature type="transmembrane region" description="Helical" evidence="8">
    <location>
        <begin position="45"/>
        <end position="66"/>
    </location>
</feature>
<evidence type="ECO:0000256" key="6">
    <source>
        <dbReference type="ARBA" id="ARBA00022989"/>
    </source>
</evidence>
<feature type="transmembrane region" description="Helical" evidence="8">
    <location>
        <begin position="362"/>
        <end position="379"/>
    </location>
</feature>
<feature type="transmembrane region" description="Helical" evidence="8">
    <location>
        <begin position="75"/>
        <end position="92"/>
    </location>
</feature>
<feature type="transmembrane region" description="Helical" evidence="8">
    <location>
        <begin position="304"/>
        <end position="322"/>
    </location>
</feature>
<dbReference type="PANTHER" id="PTHR43702:SF12">
    <property type="entry name" value="N-ACETYL GLUCOSAMINE TRANSPORTER NAGP"/>
    <property type="match status" value="1"/>
</dbReference>
<name>A0ABP8MXY3_9BACT</name>
<dbReference type="InterPro" id="IPR050375">
    <property type="entry name" value="MFS_TsgA-like"/>
</dbReference>
<evidence type="ECO:0000256" key="5">
    <source>
        <dbReference type="ARBA" id="ARBA00022692"/>
    </source>
</evidence>
<dbReference type="InterPro" id="IPR020846">
    <property type="entry name" value="MFS_dom"/>
</dbReference>
<dbReference type="PROSITE" id="PS50850">
    <property type="entry name" value="MFS"/>
    <property type="match status" value="1"/>
</dbReference>
<feature type="transmembrane region" description="Helical" evidence="8">
    <location>
        <begin position="98"/>
        <end position="115"/>
    </location>
</feature>
<evidence type="ECO:0000313" key="11">
    <source>
        <dbReference type="Proteomes" id="UP001501410"/>
    </source>
</evidence>
<feature type="transmembrane region" description="Helical" evidence="8">
    <location>
        <begin position="328"/>
        <end position="350"/>
    </location>
</feature>
<evidence type="ECO:0000313" key="10">
    <source>
        <dbReference type="EMBL" id="GAA4456049.1"/>
    </source>
</evidence>
<dbReference type="NCBIfam" id="TIGR01272">
    <property type="entry name" value="gluP"/>
    <property type="match status" value="1"/>
</dbReference>
<feature type="transmembrane region" description="Helical" evidence="8">
    <location>
        <begin position="391"/>
        <end position="411"/>
    </location>
</feature>
<evidence type="ECO:0000256" key="2">
    <source>
        <dbReference type="ARBA" id="ARBA00004429"/>
    </source>
</evidence>
<feature type="transmembrane region" description="Helical" evidence="8">
    <location>
        <begin position="194"/>
        <end position="212"/>
    </location>
</feature>
<sequence>MKKNYTFALVVIAALFFVFGFITWSNSQLIPYLKIACELTDTESYLVATAFFAAYFVMGIPSSYVLKLTGFKKGMSLGLLVMAGGALLFVPAANTRNFPLFLTGLFIIGSGLALLQTASNPYATVLGPIESAARRISIMGICNKIAGISAVYILGSIALSDVDALKARLPLLSDTDRAAELNALAQRVVQPYEILALSLALLAGIIWMIRLPEIVEEEAHPEDSEFTAGKTSVLQFPHLVLGAFAIFFYVGVEVISYDTFAGFGEALGFTLEQSKSFATYTGYCLLAGYVFGIAAIPRFISQQYALFLLTLLSIILVLVSMFTGGYVAVVAFALLGFSNSVVWPAIWPLAINHLGRFTKTGSALLIMGIVGGAVLPPLYGEFARAIGSKQLAYSLMIPCYLFILYFAFSGYKLGLKPRKD</sequence>
<evidence type="ECO:0000256" key="7">
    <source>
        <dbReference type="ARBA" id="ARBA00023136"/>
    </source>
</evidence>
<dbReference type="CDD" id="cd17394">
    <property type="entry name" value="MFS_FucP_like"/>
    <property type="match status" value="1"/>
</dbReference>
<dbReference type="RefSeq" id="WP_344826489.1">
    <property type="nucleotide sequence ID" value="NZ_BAABEZ010000022.1"/>
</dbReference>
<feature type="transmembrane region" description="Helical" evidence="8">
    <location>
        <begin position="7"/>
        <end position="25"/>
    </location>
</feature>
<comment type="similarity">
    <text evidence="3">Belongs to the major facilitator superfamily. FHS transporter (TC 2.A.1.7) family.</text>
</comment>
<dbReference type="Gene3D" id="1.20.1250.20">
    <property type="entry name" value="MFS general substrate transporter like domains"/>
    <property type="match status" value="2"/>
</dbReference>
<evidence type="ECO:0000256" key="1">
    <source>
        <dbReference type="ARBA" id="ARBA00003321"/>
    </source>
</evidence>
<proteinExistence type="inferred from homology"/>
<feature type="domain" description="Major facilitator superfamily (MFS) profile" evidence="9">
    <location>
        <begin position="8"/>
        <end position="412"/>
    </location>
</feature>
<keyword evidence="6 8" id="KW-1133">Transmembrane helix</keyword>
<evidence type="ECO:0000256" key="8">
    <source>
        <dbReference type="SAM" id="Phobius"/>
    </source>
</evidence>
<evidence type="ECO:0000256" key="4">
    <source>
        <dbReference type="ARBA" id="ARBA00022475"/>
    </source>
</evidence>
<comment type="caution">
    <text evidence="10">The sequence shown here is derived from an EMBL/GenBank/DDBJ whole genome shotgun (WGS) entry which is preliminary data.</text>
</comment>
<dbReference type="Proteomes" id="UP001501410">
    <property type="component" value="Unassembled WGS sequence"/>
</dbReference>
<keyword evidence="5 8" id="KW-0812">Transmembrane</keyword>
<dbReference type="PANTHER" id="PTHR43702">
    <property type="entry name" value="L-FUCOSE-PROTON SYMPORTER"/>
    <property type="match status" value="1"/>
</dbReference>
<gene>
    <name evidence="10" type="ORF">GCM10023092_20740</name>
</gene>
<feature type="transmembrane region" description="Helical" evidence="8">
    <location>
        <begin position="233"/>
        <end position="257"/>
    </location>
</feature>
<evidence type="ECO:0000256" key="3">
    <source>
        <dbReference type="ARBA" id="ARBA00009120"/>
    </source>
</evidence>
<keyword evidence="4" id="KW-1003">Cell membrane</keyword>
<dbReference type="Pfam" id="PF07690">
    <property type="entry name" value="MFS_1"/>
    <property type="match status" value="1"/>
</dbReference>
<accession>A0ABP8MXY3</accession>
<dbReference type="EMBL" id="BAABEZ010000022">
    <property type="protein sequence ID" value="GAA4456049.1"/>
    <property type="molecule type" value="Genomic_DNA"/>
</dbReference>
<dbReference type="SUPFAM" id="SSF103473">
    <property type="entry name" value="MFS general substrate transporter"/>
    <property type="match status" value="1"/>
</dbReference>
<reference evidence="11" key="1">
    <citation type="journal article" date="2019" name="Int. J. Syst. Evol. Microbiol.">
        <title>The Global Catalogue of Microorganisms (GCM) 10K type strain sequencing project: providing services to taxonomists for standard genome sequencing and annotation.</title>
        <authorList>
            <consortium name="The Broad Institute Genomics Platform"/>
            <consortium name="The Broad Institute Genome Sequencing Center for Infectious Disease"/>
            <person name="Wu L."/>
            <person name="Ma J."/>
        </authorList>
    </citation>
    <scope>NUCLEOTIDE SEQUENCE [LARGE SCALE GENOMIC DNA]</scope>
    <source>
        <strain evidence="11">JCM 31921</strain>
    </source>
</reference>